<comment type="function">
    <text evidence="5">Could be a nuclease involved in processing of the 5'-end of pre-16S rRNA.</text>
</comment>
<dbReference type="GO" id="GO:0016788">
    <property type="term" value="F:hydrolase activity, acting on ester bonds"/>
    <property type="evidence" value="ECO:0007669"/>
    <property type="project" value="UniProtKB-UniRule"/>
</dbReference>
<name>A0A2Z6E6C4_9GAMM</name>
<dbReference type="SUPFAM" id="SSF53098">
    <property type="entry name" value="Ribonuclease H-like"/>
    <property type="match status" value="1"/>
</dbReference>
<keyword evidence="4 5" id="KW-0378">Hydrolase</keyword>
<dbReference type="InterPro" id="IPR006641">
    <property type="entry name" value="YqgF/RNaseH-like_dom"/>
</dbReference>
<keyword evidence="3 5" id="KW-0540">Nuclease</keyword>
<dbReference type="OrthoDB" id="9796140at2"/>
<reference evidence="8" key="1">
    <citation type="submission" date="2018-04" db="EMBL/GenBank/DDBJ databases">
        <authorList>
            <person name="Watanabe M."/>
            <person name="Kojima H."/>
        </authorList>
    </citation>
    <scope>NUCLEOTIDE SEQUENCE [LARGE SCALE GENOMIC DNA]</scope>
    <source>
        <strain evidence="8">Dysh456</strain>
    </source>
</reference>
<dbReference type="NCBIfam" id="TIGR00250">
    <property type="entry name" value="RNAse_H_YqgF"/>
    <property type="match status" value="1"/>
</dbReference>
<accession>A0A2Z6E6C4</accession>
<dbReference type="Proteomes" id="UP000270530">
    <property type="component" value="Chromosome"/>
</dbReference>
<keyword evidence="8" id="KW-1185">Reference proteome</keyword>
<evidence type="ECO:0000256" key="4">
    <source>
        <dbReference type="ARBA" id="ARBA00022801"/>
    </source>
</evidence>
<gene>
    <name evidence="7" type="ORF">ALSL_1451</name>
</gene>
<evidence type="ECO:0000313" key="8">
    <source>
        <dbReference type="Proteomes" id="UP000270530"/>
    </source>
</evidence>
<dbReference type="InterPro" id="IPR012337">
    <property type="entry name" value="RNaseH-like_sf"/>
</dbReference>
<dbReference type="HAMAP" id="MF_00651">
    <property type="entry name" value="Nuclease_YqgF"/>
    <property type="match status" value="1"/>
</dbReference>
<keyword evidence="1 5" id="KW-0963">Cytoplasm</keyword>
<proteinExistence type="inferred from homology"/>
<dbReference type="CDD" id="cd16964">
    <property type="entry name" value="YqgF"/>
    <property type="match status" value="1"/>
</dbReference>
<reference evidence="8" key="2">
    <citation type="submission" date="2018-06" db="EMBL/GenBank/DDBJ databases">
        <title>Genome sequence of Rhodanobacteraceae bacterium strain Dysh456.</title>
        <authorList>
            <person name="Fukui M."/>
        </authorList>
    </citation>
    <scope>NUCLEOTIDE SEQUENCE [LARGE SCALE GENOMIC DNA]</scope>
    <source>
        <strain evidence="8">Dysh456</strain>
    </source>
</reference>
<dbReference type="InterPro" id="IPR005227">
    <property type="entry name" value="YqgF"/>
</dbReference>
<organism evidence="7 8">
    <name type="scientific">Aerosticca soli</name>
    <dbReference type="NCBI Taxonomy" id="2010829"/>
    <lineage>
        <taxon>Bacteria</taxon>
        <taxon>Pseudomonadati</taxon>
        <taxon>Pseudomonadota</taxon>
        <taxon>Gammaproteobacteria</taxon>
        <taxon>Lysobacterales</taxon>
        <taxon>Rhodanobacteraceae</taxon>
        <taxon>Aerosticca</taxon>
    </lineage>
</organism>
<evidence type="ECO:0000313" key="7">
    <source>
        <dbReference type="EMBL" id="BBD80108.1"/>
    </source>
</evidence>
<keyword evidence="2 5" id="KW-0690">Ribosome biogenesis</keyword>
<protein>
    <recommendedName>
        <fullName evidence="5">Putative pre-16S rRNA nuclease</fullName>
        <ecNumber evidence="5">3.1.-.-</ecNumber>
    </recommendedName>
</protein>
<dbReference type="EC" id="3.1.-.-" evidence="5"/>
<dbReference type="GO" id="GO:0005829">
    <property type="term" value="C:cytosol"/>
    <property type="evidence" value="ECO:0007669"/>
    <property type="project" value="TreeGrafter"/>
</dbReference>
<dbReference type="EMBL" id="AP018560">
    <property type="protein sequence ID" value="BBD80108.1"/>
    <property type="molecule type" value="Genomic_DNA"/>
</dbReference>
<dbReference type="InterPro" id="IPR037027">
    <property type="entry name" value="YqgF/RNaseH-like_dom_sf"/>
</dbReference>
<evidence type="ECO:0000256" key="3">
    <source>
        <dbReference type="ARBA" id="ARBA00022722"/>
    </source>
</evidence>
<dbReference type="GO" id="GO:0004518">
    <property type="term" value="F:nuclease activity"/>
    <property type="evidence" value="ECO:0007669"/>
    <property type="project" value="UniProtKB-KW"/>
</dbReference>
<dbReference type="RefSeq" id="WP_126537828.1">
    <property type="nucleotide sequence ID" value="NZ_AP018560.1"/>
</dbReference>
<evidence type="ECO:0000256" key="5">
    <source>
        <dbReference type="HAMAP-Rule" id="MF_00651"/>
    </source>
</evidence>
<comment type="similarity">
    <text evidence="5">Belongs to the YqgF HJR family.</text>
</comment>
<evidence type="ECO:0000259" key="6">
    <source>
        <dbReference type="SMART" id="SM00732"/>
    </source>
</evidence>
<sequence>MSNVLGFDVGHRRIGIAVGNRIAASARAVAVAAVHGQTPDWSHIDAVHRAWQPELLVVGLPLRLDGAEQPASRRARRFADDLRQRYGLPVVLVDERHSSQEAAERFAAARAQGLRRRRDAAQLDAVAAAVILERWLLDPACASPDPSEPSRP</sequence>
<dbReference type="SMART" id="SM00732">
    <property type="entry name" value="YqgFc"/>
    <property type="match status" value="1"/>
</dbReference>
<dbReference type="PANTHER" id="PTHR33317">
    <property type="entry name" value="POLYNUCLEOTIDYL TRANSFERASE, RIBONUCLEASE H-LIKE SUPERFAMILY PROTEIN"/>
    <property type="match status" value="1"/>
</dbReference>
<dbReference type="PANTHER" id="PTHR33317:SF4">
    <property type="entry name" value="POLYNUCLEOTIDYL TRANSFERASE, RIBONUCLEASE H-LIKE SUPERFAMILY PROTEIN"/>
    <property type="match status" value="1"/>
</dbReference>
<dbReference type="KEGG" id="rbd:ALSL_1451"/>
<dbReference type="Pfam" id="PF03652">
    <property type="entry name" value="RuvX"/>
    <property type="match status" value="1"/>
</dbReference>
<evidence type="ECO:0000256" key="2">
    <source>
        <dbReference type="ARBA" id="ARBA00022517"/>
    </source>
</evidence>
<dbReference type="Gene3D" id="3.30.420.140">
    <property type="entry name" value="YqgF/RNase H-like domain"/>
    <property type="match status" value="1"/>
</dbReference>
<dbReference type="GO" id="GO:0000967">
    <property type="term" value="P:rRNA 5'-end processing"/>
    <property type="evidence" value="ECO:0007669"/>
    <property type="project" value="UniProtKB-UniRule"/>
</dbReference>
<evidence type="ECO:0000256" key="1">
    <source>
        <dbReference type="ARBA" id="ARBA00022490"/>
    </source>
</evidence>
<comment type="subcellular location">
    <subcellularLocation>
        <location evidence="5">Cytoplasm</location>
    </subcellularLocation>
</comment>
<feature type="domain" description="YqgF/RNase H-like" evidence="6">
    <location>
        <begin position="2"/>
        <end position="102"/>
    </location>
</feature>
<dbReference type="AlphaFoldDB" id="A0A2Z6E6C4"/>